<dbReference type="InterPro" id="IPR036291">
    <property type="entry name" value="NAD(P)-bd_dom_sf"/>
</dbReference>
<evidence type="ECO:0000313" key="5">
    <source>
        <dbReference type="EMBL" id="CAE0281432.1"/>
    </source>
</evidence>
<evidence type="ECO:0000256" key="1">
    <source>
        <dbReference type="ARBA" id="ARBA00005854"/>
    </source>
</evidence>
<gene>
    <name evidence="5" type="ORF">SELO1098_LOCUS10266</name>
</gene>
<dbReference type="InterPro" id="IPR006140">
    <property type="entry name" value="D-isomer_DH_NAD-bd"/>
</dbReference>
<dbReference type="Pfam" id="PF02826">
    <property type="entry name" value="2-Hacid_dh_C"/>
    <property type="match status" value="1"/>
</dbReference>
<evidence type="ECO:0000259" key="4">
    <source>
        <dbReference type="Pfam" id="PF02826"/>
    </source>
</evidence>
<organism evidence="5">
    <name type="scientific">Spumella elongata</name>
    <dbReference type="NCBI Taxonomy" id="89044"/>
    <lineage>
        <taxon>Eukaryota</taxon>
        <taxon>Sar</taxon>
        <taxon>Stramenopiles</taxon>
        <taxon>Ochrophyta</taxon>
        <taxon>Chrysophyceae</taxon>
        <taxon>Chromulinales</taxon>
        <taxon>Chromulinaceae</taxon>
        <taxon>Spumella</taxon>
    </lineage>
</organism>
<dbReference type="InterPro" id="IPR050418">
    <property type="entry name" value="D-iso_2-hydroxyacid_DH_PdxB"/>
</dbReference>
<proteinExistence type="inferred from homology"/>
<dbReference type="PANTHER" id="PTHR43761:SF1">
    <property type="entry name" value="D-ISOMER SPECIFIC 2-HYDROXYACID DEHYDROGENASE CATALYTIC DOMAIN-CONTAINING PROTEIN-RELATED"/>
    <property type="match status" value="1"/>
</dbReference>
<reference evidence="5" key="1">
    <citation type="submission" date="2021-01" db="EMBL/GenBank/DDBJ databases">
        <authorList>
            <person name="Corre E."/>
            <person name="Pelletier E."/>
            <person name="Niang G."/>
            <person name="Scheremetjew M."/>
            <person name="Finn R."/>
            <person name="Kale V."/>
            <person name="Holt S."/>
            <person name="Cochrane G."/>
            <person name="Meng A."/>
            <person name="Brown T."/>
            <person name="Cohen L."/>
        </authorList>
    </citation>
    <scope>NUCLEOTIDE SEQUENCE</scope>
    <source>
        <strain evidence="5">CCAP 955/1</strain>
    </source>
</reference>
<dbReference type="EMBL" id="HBIC01020597">
    <property type="protein sequence ID" value="CAE0281432.1"/>
    <property type="molecule type" value="Transcribed_RNA"/>
</dbReference>
<evidence type="ECO:0000256" key="3">
    <source>
        <dbReference type="ARBA" id="ARBA00023027"/>
    </source>
</evidence>
<feature type="domain" description="D-isomer specific 2-hydroxyacid dehydrogenase NAD-binding" evidence="4">
    <location>
        <begin position="32"/>
        <end position="131"/>
    </location>
</feature>
<evidence type="ECO:0000256" key="2">
    <source>
        <dbReference type="ARBA" id="ARBA00023002"/>
    </source>
</evidence>
<dbReference type="GO" id="GO:0016491">
    <property type="term" value="F:oxidoreductase activity"/>
    <property type="evidence" value="ECO:0007669"/>
    <property type="project" value="UniProtKB-KW"/>
</dbReference>
<dbReference type="SUPFAM" id="SSF51735">
    <property type="entry name" value="NAD(P)-binding Rossmann-fold domains"/>
    <property type="match status" value="1"/>
</dbReference>
<dbReference type="PANTHER" id="PTHR43761">
    <property type="entry name" value="D-ISOMER SPECIFIC 2-HYDROXYACID DEHYDROGENASE FAMILY PROTEIN (AFU_ORTHOLOGUE AFUA_1G13630)"/>
    <property type="match status" value="1"/>
</dbReference>
<dbReference type="GO" id="GO:0051287">
    <property type="term" value="F:NAD binding"/>
    <property type="evidence" value="ECO:0007669"/>
    <property type="project" value="InterPro"/>
</dbReference>
<sequence>MNVIVVTRSGLSLDSNEGTKNERETGFVRFIAATEMSFYEGVKLADTFFVCCSQNAENMGFVNKNFIAQLKPGVLIVNVARGGMVNYDDVYDGLLSGAVGGLGTDVFSPEPFPLDAPILSHQNVIATPHIAGVTEVSYRNMAQKVAENVERIMLGEAPVDAVNDVAAFRR</sequence>
<dbReference type="Gene3D" id="3.40.50.720">
    <property type="entry name" value="NAD(P)-binding Rossmann-like Domain"/>
    <property type="match status" value="1"/>
</dbReference>
<dbReference type="AlphaFoldDB" id="A0A7S3M4X6"/>
<keyword evidence="2" id="KW-0560">Oxidoreductase</keyword>
<protein>
    <recommendedName>
        <fullName evidence="4">D-isomer specific 2-hydroxyacid dehydrogenase NAD-binding domain-containing protein</fullName>
    </recommendedName>
</protein>
<comment type="similarity">
    <text evidence="1">Belongs to the D-isomer specific 2-hydroxyacid dehydrogenase family.</text>
</comment>
<keyword evidence="3" id="KW-0520">NAD</keyword>
<accession>A0A7S3M4X6</accession>
<name>A0A7S3M4X6_9STRA</name>